<dbReference type="RefSeq" id="WP_167225897.1">
    <property type="nucleotide sequence ID" value="NZ_JAAQPH010000010.1"/>
</dbReference>
<dbReference type="EMBL" id="JAAQPH010000010">
    <property type="protein sequence ID" value="NIA69869.1"/>
    <property type="molecule type" value="Genomic_DNA"/>
</dbReference>
<evidence type="ECO:0000313" key="3">
    <source>
        <dbReference type="Proteomes" id="UP000761264"/>
    </source>
</evidence>
<dbReference type="PRINTS" id="PR00081">
    <property type="entry name" value="GDHRDH"/>
</dbReference>
<sequence length="262" mass="26721">MTAKVKDFPDMSALVVGGTSGIGFAAAEALLKAGVPRLRVVGRNPERAAFAVDDLRRIDEKADVGALVLDCSDGAEAEKMAAAAAKGMAGVDLLVCSPGGNNLPELLFRQPISQLNDTLLQDLAPSLNACRAVLPVMMEAGGGCILTIASDAGKVATPGETVIGAVMAAIIQFTRGLAIEGKRNGIRANAITPSLVEGTALTERLMAEGTFSRKLFEKARPLAGLGPTTAEDLAELIVFLASPAAARITGQAISVNGGISAA</sequence>
<reference evidence="2" key="1">
    <citation type="submission" date="2020-03" db="EMBL/GenBank/DDBJ databases">
        <title>Genome of Pelagibius litoralis DSM 21314T.</title>
        <authorList>
            <person name="Wang G."/>
        </authorList>
    </citation>
    <scope>NUCLEOTIDE SEQUENCE</scope>
    <source>
        <strain evidence="2">DSM 21314</strain>
    </source>
</reference>
<proteinExistence type="inferred from homology"/>
<dbReference type="AlphaFoldDB" id="A0A967KAI0"/>
<dbReference type="Gene3D" id="3.40.50.720">
    <property type="entry name" value="NAD(P)-binding Rossmann-like Domain"/>
    <property type="match status" value="1"/>
</dbReference>
<dbReference type="InterPro" id="IPR036291">
    <property type="entry name" value="NAD(P)-bd_dom_sf"/>
</dbReference>
<dbReference type="CDD" id="cd05233">
    <property type="entry name" value="SDR_c"/>
    <property type="match status" value="1"/>
</dbReference>
<organism evidence="2 3">
    <name type="scientific">Pelagibius litoralis</name>
    <dbReference type="NCBI Taxonomy" id="374515"/>
    <lineage>
        <taxon>Bacteria</taxon>
        <taxon>Pseudomonadati</taxon>
        <taxon>Pseudomonadota</taxon>
        <taxon>Alphaproteobacteria</taxon>
        <taxon>Rhodospirillales</taxon>
        <taxon>Rhodovibrionaceae</taxon>
        <taxon>Pelagibius</taxon>
    </lineage>
</organism>
<evidence type="ECO:0000256" key="1">
    <source>
        <dbReference type="ARBA" id="ARBA00006484"/>
    </source>
</evidence>
<dbReference type="Pfam" id="PF13561">
    <property type="entry name" value="adh_short_C2"/>
    <property type="match status" value="1"/>
</dbReference>
<dbReference type="InterPro" id="IPR050259">
    <property type="entry name" value="SDR"/>
</dbReference>
<name>A0A967KAI0_9PROT</name>
<comment type="similarity">
    <text evidence="1">Belongs to the short-chain dehydrogenases/reductases (SDR) family.</text>
</comment>
<evidence type="ECO:0000313" key="2">
    <source>
        <dbReference type="EMBL" id="NIA69869.1"/>
    </source>
</evidence>
<dbReference type="PANTHER" id="PTHR42879:SF2">
    <property type="entry name" value="3-OXOACYL-[ACYL-CARRIER-PROTEIN] REDUCTASE FABG"/>
    <property type="match status" value="1"/>
</dbReference>
<comment type="caution">
    <text evidence="2">The sequence shown here is derived from an EMBL/GenBank/DDBJ whole genome shotgun (WGS) entry which is preliminary data.</text>
</comment>
<accession>A0A967KAI0</accession>
<gene>
    <name evidence="2" type="ORF">HBA54_14790</name>
</gene>
<dbReference type="Proteomes" id="UP000761264">
    <property type="component" value="Unassembled WGS sequence"/>
</dbReference>
<protein>
    <submittedName>
        <fullName evidence="2">SDR family oxidoreductase</fullName>
    </submittedName>
</protein>
<dbReference type="InterPro" id="IPR002347">
    <property type="entry name" value="SDR_fam"/>
</dbReference>
<dbReference type="SUPFAM" id="SSF51735">
    <property type="entry name" value="NAD(P)-binding Rossmann-fold domains"/>
    <property type="match status" value="1"/>
</dbReference>
<keyword evidence="3" id="KW-1185">Reference proteome</keyword>
<dbReference type="PANTHER" id="PTHR42879">
    <property type="entry name" value="3-OXOACYL-(ACYL-CARRIER-PROTEIN) REDUCTASE"/>
    <property type="match status" value="1"/>
</dbReference>